<comment type="caution">
    <text evidence="4">The sequence shown here is derived from an EMBL/GenBank/DDBJ whole genome shotgun (WGS) entry which is preliminary data.</text>
</comment>
<sequence length="192" mass="20711">MNLDIYRDPTVSHTLSQGEGSSISSSSPPSSHRLVPSPSSFLRTATASCSVTSPPSRSSECNLRSLRRATFEASIAQPSKQQPSRPSKPPSAALSPSVSLGNNLCYRWLMYISRCNPIRWLHIFIIMTISSSCFIDSNSNVTSSSSNPTEIVKGIQCKQVARSIDSVGLYVLGGTAVLPSTALMLSIIYIRL</sequence>
<dbReference type="GO" id="GO:0005829">
    <property type="term" value="C:cytosol"/>
    <property type="evidence" value="ECO:0007669"/>
    <property type="project" value="TreeGrafter"/>
</dbReference>
<dbReference type="EMBL" id="SDMP01000021">
    <property type="protein sequence ID" value="RYQ81023.1"/>
    <property type="molecule type" value="Genomic_DNA"/>
</dbReference>
<dbReference type="PANTHER" id="PTHR21256:SF2">
    <property type="entry name" value="HISTIDINE BIOSYNTHESIS TRIFUNCTIONAL PROTEIN"/>
    <property type="match status" value="1"/>
</dbReference>
<protein>
    <submittedName>
        <fullName evidence="4">Uncharacterized protein</fullName>
    </submittedName>
</protein>
<dbReference type="Proteomes" id="UP000289738">
    <property type="component" value="Unassembled WGS sequence"/>
</dbReference>
<keyword evidence="3" id="KW-0472">Membrane</keyword>
<evidence type="ECO:0000256" key="1">
    <source>
        <dbReference type="ARBA" id="ARBA00023002"/>
    </source>
</evidence>
<keyword evidence="1" id="KW-0560">Oxidoreductase</keyword>
<evidence type="ECO:0000313" key="4">
    <source>
        <dbReference type="EMBL" id="RYQ81023.1"/>
    </source>
</evidence>
<dbReference type="Pfam" id="PF00815">
    <property type="entry name" value="Histidinol_dh"/>
    <property type="match status" value="1"/>
</dbReference>
<dbReference type="GO" id="GO:0046872">
    <property type="term" value="F:metal ion binding"/>
    <property type="evidence" value="ECO:0007669"/>
    <property type="project" value="InterPro"/>
</dbReference>
<feature type="compositionally biased region" description="Polar residues" evidence="2">
    <location>
        <begin position="11"/>
        <end position="20"/>
    </location>
</feature>
<proteinExistence type="predicted"/>
<dbReference type="GO" id="GO:0000105">
    <property type="term" value="P:L-histidine biosynthetic process"/>
    <property type="evidence" value="ECO:0007669"/>
    <property type="project" value="TreeGrafter"/>
</dbReference>
<dbReference type="GO" id="GO:0009570">
    <property type="term" value="C:chloroplast stroma"/>
    <property type="evidence" value="ECO:0007669"/>
    <property type="project" value="TreeGrafter"/>
</dbReference>
<dbReference type="STRING" id="3818.A0A444WUA5"/>
<gene>
    <name evidence="4" type="ORF">Ahy_Scaffold1g107039</name>
</gene>
<feature type="compositionally biased region" description="Low complexity" evidence="2">
    <location>
        <begin position="76"/>
        <end position="97"/>
    </location>
</feature>
<feature type="region of interest" description="Disordered" evidence="2">
    <location>
        <begin position="1"/>
        <end position="39"/>
    </location>
</feature>
<dbReference type="PANTHER" id="PTHR21256">
    <property type="entry name" value="HISTIDINOL DEHYDROGENASE HDH"/>
    <property type="match status" value="1"/>
</dbReference>
<organism evidence="4 5">
    <name type="scientific">Arachis hypogaea</name>
    <name type="common">Peanut</name>
    <dbReference type="NCBI Taxonomy" id="3818"/>
    <lineage>
        <taxon>Eukaryota</taxon>
        <taxon>Viridiplantae</taxon>
        <taxon>Streptophyta</taxon>
        <taxon>Embryophyta</taxon>
        <taxon>Tracheophyta</taxon>
        <taxon>Spermatophyta</taxon>
        <taxon>Magnoliopsida</taxon>
        <taxon>eudicotyledons</taxon>
        <taxon>Gunneridae</taxon>
        <taxon>Pentapetalae</taxon>
        <taxon>rosids</taxon>
        <taxon>fabids</taxon>
        <taxon>Fabales</taxon>
        <taxon>Fabaceae</taxon>
        <taxon>Papilionoideae</taxon>
        <taxon>50 kb inversion clade</taxon>
        <taxon>dalbergioids sensu lato</taxon>
        <taxon>Dalbergieae</taxon>
        <taxon>Pterocarpus clade</taxon>
        <taxon>Arachis</taxon>
    </lineage>
</organism>
<feature type="transmembrane region" description="Helical" evidence="3">
    <location>
        <begin position="167"/>
        <end position="190"/>
    </location>
</feature>
<evidence type="ECO:0000313" key="5">
    <source>
        <dbReference type="Proteomes" id="UP000289738"/>
    </source>
</evidence>
<dbReference type="Gene3D" id="3.40.50.1980">
    <property type="entry name" value="Nitrogenase molybdenum iron protein domain"/>
    <property type="match status" value="1"/>
</dbReference>
<name>A0A444WUA5_ARAHY</name>
<feature type="region of interest" description="Disordered" evidence="2">
    <location>
        <begin position="74"/>
        <end position="97"/>
    </location>
</feature>
<evidence type="ECO:0000256" key="2">
    <source>
        <dbReference type="SAM" id="MobiDB-lite"/>
    </source>
</evidence>
<evidence type="ECO:0000256" key="3">
    <source>
        <dbReference type="SAM" id="Phobius"/>
    </source>
</evidence>
<dbReference type="AlphaFoldDB" id="A0A444WUA5"/>
<keyword evidence="3" id="KW-0812">Transmembrane</keyword>
<reference evidence="4 5" key="1">
    <citation type="submission" date="2019-01" db="EMBL/GenBank/DDBJ databases">
        <title>Sequencing of cultivated peanut Arachis hypogaea provides insights into genome evolution and oil improvement.</title>
        <authorList>
            <person name="Chen X."/>
        </authorList>
    </citation>
    <scope>NUCLEOTIDE SEQUENCE [LARGE SCALE GENOMIC DNA]</scope>
    <source>
        <strain evidence="5">cv. Fuhuasheng</strain>
        <tissue evidence="4">Leaves</tissue>
    </source>
</reference>
<dbReference type="InterPro" id="IPR012131">
    <property type="entry name" value="Hstdl_DH"/>
</dbReference>
<dbReference type="GO" id="GO:0051287">
    <property type="term" value="F:NAD binding"/>
    <property type="evidence" value="ECO:0007669"/>
    <property type="project" value="InterPro"/>
</dbReference>
<feature type="compositionally biased region" description="Low complexity" evidence="2">
    <location>
        <begin position="21"/>
        <end position="39"/>
    </location>
</feature>
<accession>A0A444WUA5</accession>
<dbReference type="GO" id="GO:0004399">
    <property type="term" value="F:histidinol dehydrogenase activity"/>
    <property type="evidence" value="ECO:0007669"/>
    <property type="project" value="TreeGrafter"/>
</dbReference>
<keyword evidence="3" id="KW-1133">Transmembrane helix</keyword>
<keyword evidence="5" id="KW-1185">Reference proteome</keyword>